<dbReference type="SUPFAM" id="SSF53067">
    <property type="entry name" value="Actin-like ATPase domain"/>
    <property type="match status" value="1"/>
</dbReference>
<keyword evidence="2" id="KW-1185">Reference proteome</keyword>
<comment type="caution">
    <text evidence="1">The sequence shown here is derived from an EMBL/GenBank/DDBJ whole genome shotgun (WGS) entry which is preliminary data.</text>
</comment>
<dbReference type="Proteomes" id="UP000215590">
    <property type="component" value="Unassembled WGS sequence"/>
</dbReference>
<dbReference type="RefSeq" id="WP_094509491.1">
    <property type="nucleotide sequence ID" value="NZ_JBHEEK010000012.1"/>
</dbReference>
<proteinExistence type="predicted"/>
<evidence type="ECO:0000313" key="1">
    <source>
        <dbReference type="EMBL" id="OYR11523.1"/>
    </source>
</evidence>
<reference evidence="1 2" key="1">
    <citation type="submission" date="2017-07" db="EMBL/GenBank/DDBJ databases">
        <title>Phylogenetic study on the rhizospheric bacterium Ochrobactrum sp. A44.</title>
        <authorList>
            <person name="Krzyzanowska D.M."/>
            <person name="Ossowicki A."/>
            <person name="Rajewska M."/>
            <person name="Maciag T."/>
            <person name="Kaczynski Z."/>
            <person name="Czerwicka M."/>
            <person name="Jafra S."/>
        </authorList>
    </citation>
    <scope>NUCLEOTIDE SEQUENCE [LARGE SCALE GENOMIC DNA]</scope>
    <source>
        <strain evidence="1 2">DSM 7216</strain>
    </source>
</reference>
<gene>
    <name evidence="1" type="ORF">CEV31_3814</name>
</gene>
<organism evidence="1 2">
    <name type="scientific">Brucella thiophenivorans</name>
    <dbReference type="NCBI Taxonomy" id="571255"/>
    <lineage>
        <taxon>Bacteria</taxon>
        <taxon>Pseudomonadati</taxon>
        <taxon>Pseudomonadota</taxon>
        <taxon>Alphaproteobacteria</taxon>
        <taxon>Hyphomicrobiales</taxon>
        <taxon>Brucellaceae</taxon>
        <taxon>Brucella/Ochrobactrum group</taxon>
        <taxon>Brucella</taxon>
    </lineage>
</organism>
<dbReference type="PANTHER" id="PTHR18964:SF174">
    <property type="entry name" value="D-ALLOSE KINASE-RELATED"/>
    <property type="match status" value="1"/>
</dbReference>
<dbReference type="PANTHER" id="PTHR18964">
    <property type="entry name" value="ROK (REPRESSOR, ORF, KINASE) FAMILY"/>
    <property type="match status" value="1"/>
</dbReference>
<evidence type="ECO:0000313" key="2">
    <source>
        <dbReference type="Proteomes" id="UP000215590"/>
    </source>
</evidence>
<accession>A0A256F9S2</accession>
<dbReference type="GO" id="GO:0004396">
    <property type="term" value="F:hexokinase activity"/>
    <property type="evidence" value="ECO:0007669"/>
    <property type="project" value="TreeGrafter"/>
</dbReference>
<name>A0A256F9S2_9HYPH</name>
<dbReference type="OrthoDB" id="9810372at2"/>
<protein>
    <submittedName>
        <fullName evidence="1">ROK family protein</fullName>
    </submittedName>
</protein>
<dbReference type="Gene3D" id="3.30.420.40">
    <property type="match status" value="2"/>
</dbReference>
<dbReference type="Pfam" id="PF00480">
    <property type="entry name" value="ROK"/>
    <property type="match status" value="1"/>
</dbReference>
<dbReference type="InterPro" id="IPR043129">
    <property type="entry name" value="ATPase_NBD"/>
</dbReference>
<dbReference type="CDD" id="cd24066">
    <property type="entry name" value="ASKHA_NBD_ROK_EcFRK-like"/>
    <property type="match status" value="1"/>
</dbReference>
<dbReference type="InterPro" id="IPR000600">
    <property type="entry name" value="ROK"/>
</dbReference>
<dbReference type="AlphaFoldDB" id="A0A256F9S2"/>
<dbReference type="EMBL" id="NNRJ01000061">
    <property type="protein sequence ID" value="OYR11523.1"/>
    <property type="molecule type" value="Genomic_DNA"/>
</dbReference>
<sequence length="301" mass="32124">MLIGIDWGGTKIEGVAMDADGRELLRVREVTPRHDYFGCISIIKDMIDSIEMTTGSKGSVGIGIPGSLEPVSRLGKGASSTWLLGRPVEQDLLAALNRDLRVENDADCFASSEAVDGAGAGHNVVFAVILGSGAGAGIAIGGKAHHGPNNSGGEWGHNPLPFPTTSEIPGRPCYCGRHGCMETWVSGRAFEAEYTSHTNTELKAREIIEQKRAGDRLSTMLWERYIDRVARGLATVVNTLDPDVLVMGGGMSNVDELYEDLPPALTKRTFSTVFHTPIKKAVHGDSSGVRGAAWLWKNAAA</sequence>